<dbReference type="RefSeq" id="WP_061452687.1">
    <property type="nucleotide sequence ID" value="NZ_KQ969552.1"/>
</dbReference>
<sequence>MLEGILKCCSEDISDEDKNSILNMDFNQSIDQIRAPINNADLEDILSKQETADDGGIVAMTGFYYQMMVSVLYLGEVFLGKWDGMYLDYHQDIVLFNNSEKIVKFVQVKTKNRSYSPADIKIANSWIPKLFITAYNIEKLSGFDLRFEIVSNCFYQDTKSFNISQFYPNSADKSDKQIKKLVAENFDAEHIESESTKDIFLNQAFQNFNMKHFLPEELEDKIATSIPKILGFEYSQLSTEILNQVIAEFFNACYDPKDASIQLIKDEKLNNLREYIKKKLTDNLTKEYHSKSDEKILTQYFTKLDSDYSNSKLNSNFISEFKLFVDGFREDLENILSDCDLTMKSIINLYLKYNKGIDVKLEERECESHFNDLLSLLLFLKISIKKNLMIEDENRHILSIKLDRLLFLILGNNDDMRDSLEVIKNFKDLFPMLDNSEKLRIASTQDVSIIISGQFDNENSDQHIELKKEELDFSLNPSINNSKLDEINANNITEVQIPINILYAHRDNLNAVNKTRKQYNNLKEMQKKIDEELKLNATS</sequence>
<gene>
    <name evidence="1" type="ORF">SORDD16_01045</name>
</gene>
<evidence type="ECO:0000313" key="2">
    <source>
        <dbReference type="Proteomes" id="UP000072653"/>
    </source>
</evidence>
<comment type="caution">
    <text evidence="1">The sequence shown here is derived from an EMBL/GenBank/DDBJ whole genome shotgun (WGS) entry which is preliminary data.</text>
</comment>
<dbReference type="AlphaFoldDB" id="A0A139PD89"/>
<evidence type="ECO:0000313" key="1">
    <source>
        <dbReference type="EMBL" id="KXT86291.1"/>
    </source>
</evidence>
<reference evidence="1 2" key="1">
    <citation type="submission" date="2016-01" db="EMBL/GenBank/DDBJ databases">
        <title>Highly variable Streptococcus oralis are common among viridans streptococci isolated from primates.</title>
        <authorList>
            <person name="Denapaite D."/>
            <person name="Rieger M."/>
            <person name="Koendgen S."/>
            <person name="Brueckner R."/>
            <person name="Ochigava I."/>
            <person name="Kappeler P."/>
            <person name="Maetz-Rensing K."/>
            <person name="Leendertz F."/>
            <person name="Hakenbeck R."/>
        </authorList>
    </citation>
    <scope>NUCLEOTIDE SEQUENCE [LARGE SCALE GENOMIC DNA]</scope>
    <source>
        <strain evidence="1 2">DD16</strain>
    </source>
</reference>
<organism evidence="1 2">
    <name type="scientific">Streptococcus oralis</name>
    <dbReference type="NCBI Taxonomy" id="1303"/>
    <lineage>
        <taxon>Bacteria</taxon>
        <taxon>Bacillati</taxon>
        <taxon>Bacillota</taxon>
        <taxon>Bacilli</taxon>
        <taxon>Lactobacillales</taxon>
        <taxon>Streptococcaceae</taxon>
        <taxon>Streptococcus</taxon>
    </lineage>
</organism>
<accession>A0A139PD89</accession>
<evidence type="ECO:0008006" key="3">
    <source>
        <dbReference type="Google" id="ProtNLM"/>
    </source>
</evidence>
<proteinExistence type="predicted"/>
<dbReference type="Proteomes" id="UP000072653">
    <property type="component" value="Unassembled WGS sequence"/>
</dbReference>
<dbReference type="PATRIC" id="fig|1303.79.peg.1257"/>
<dbReference type="EMBL" id="LQOB01000206">
    <property type="protein sequence ID" value="KXT86291.1"/>
    <property type="molecule type" value="Genomic_DNA"/>
</dbReference>
<protein>
    <recommendedName>
        <fullName evidence="3">CD-NTase associated protein 4-like DNA endonuclease domain-containing protein</fullName>
    </recommendedName>
</protein>
<dbReference type="OrthoDB" id="2005133at2"/>
<name>A0A139PD89_STROR</name>